<evidence type="ECO:0000256" key="1">
    <source>
        <dbReference type="SAM" id="Phobius"/>
    </source>
</evidence>
<evidence type="ECO:0000313" key="3">
    <source>
        <dbReference type="Proteomes" id="UP001153069"/>
    </source>
</evidence>
<gene>
    <name evidence="2" type="ORF">SEMRO_197_G083940.1</name>
</gene>
<accession>A0A9N8DLH7</accession>
<comment type="caution">
    <text evidence="2">The sequence shown here is derived from an EMBL/GenBank/DDBJ whole genome shotgun (WGS) entry which is preliminary data.</text>
</comment>
<dbReference type="Proteomes" id="UP001153069">
    <property type="component" value="Unassembled WGS sequence"/>
</dbReference>
<proteinExistence type="predicted"/>
<sequence length="512" mass="58013">MDPPVSYHRSVRGNYCKEEEEDVFPKRNGVKSSGNLHPDKFRSLLIIMVVLLVVVYVVKVPVVPTCPDLRTIDVYKNSSSEDSVKDAVNKESIAASESSLPTNEDSSLPLQKKLAVGNQQPQHVASCTWAPSKTDPFNKQGAAYRDSTCTKLLQERIRASSVDYDPATSTTTTTPRRWILIGGSTMGNLFLRSTTLKKKLSTAKQIQAHYYCPSVLMCHNRTHQRCHLNQAYMYPPLHSDQWNPPNYTLGEGPIWARNHPNCQDVSRIFSEFVLCQRRQYVPTSQCNNNNNNNNNLLWTQNENNKQLLYYGGFFSIDFARDVEVQTHKYGTSQENLVAFLQDHYMADPWIRETFGGPPVCIISLGSHDMGIPNIALKTFLVNAEWFLSLLLIPGFLDDKQKKADTALDNKTLFPVCSHVILLHNTAPLQKNDTSNSLYHSKNTVERTRAWNRATEDLVQNSKILPKHRMTIVDVFAASKRYPHRDNMHLKSSWYNALGAFFAQVMDTVTAAV</sequence>
<dbReference type="EMBL" id="CAICTM010000196">
    <property type="protein sequence ID" value="CAB9504456.1"/>
    <property type="molecule type" value="Genomic_DNA"/>
</dbReference>
<evidence type="ECO:0000313" key="2">
    <source>
        <dbReference type="EMBL" id="CAB9504456.1"/>
    </source>
</evidence>
<name>A0A9N8DLH7_9STRA</name>
<keyword evidence="1" id="KW-0472">Membrane</keyword>
<organism evidence="2 3">
    <name type="scientific">Seminavis robusta</name>
    <dbReference type="NCBI Taxonomy" id="568900"/>
    <lineage>
        <taxon>Eukaryota</taxon>
        <taxon>Sar</taxon>
        <taxon>Stramenopiles</taxon>
        <taxon>Ochrophyta</taxon>
        <taxon>Bacillariophyta</taxon>
        <taxon>Bacillariophyceae</taxon>
        <taxon>Bacillariophycidae</taxon>
        <taxon>Naviculales</taxon>
        <taxon>Naviculaceae</taxon>
        <taxon>Seminavis</taxon>
    </lineage>
</organism>
<keyword evidence="1" id="KW-0812">Transmembrane</keyword>
<feature type="transmembrane region" description="Helical" evidence="1">
    <location>
        <begin position="41"/>
        <end position="58"/>
    </location>
</feature>
<dbReference type="AlphaFoldDB" id="A0A9N8DLH7"/>
<dbReference type="OrthoDB" id="48458at2759"/>
<keyword evidence="3" id="KW-1185">Reference proteome</keyword>
<protein>
    <submittedName>
        <fullName evidence="2">Uncharacterized protein</fullName>
    </submittedName>
</protein>
<reference evidence="2" key="1">
    <citation type="submission" date="2020-06" db="EMBL/GenBank/DDBJ databases">
        <authorList>
            <consortium name="Plant Systems Biology data submission"/>
        </authorList>
    </citation>
    <scope>NUCLEOTIDE SEQUENCE</scope>
    <source>
        <strain evidence="2">D6</strain>
    </source>
</reference>
<keyword evidence="1" id="KW-1133">Transmembrane helix</keyword>